<reference evidence="3 4" key="1">
    <citation type="submission" date="2024-06" db="EMBL/GenBank/DDBJ databases">
        <title>The Natural Products Discovery Center: Release of the First 8490 Sequenced Strains for Exploring Actinobacteria Biosynthetic Diversity.</title>
        <authorList>
            <person name="Kalkreuter E."/>
            <person name="Kautsar S.A."/>
            <person name="Yang D."/>
            <person name="Bader C.D."/>
            <person name="Teijaro C.N."/>
            <person name="Fluegel L."/>
            <person name="Davis C.M."/>
            <person name="Simpson J.R."/>
            <person name="Lauterbach L."/>
            <person name="Steele A.D."/>
            <person name="Gui C."/>
            <person name="Meng S."/>
            <person name="Li G."/>
            <person name="Viehrig K."/>
            <person name="Ye F."/>
            <person name="Su P."/>
            <person name="Kiefer A.F."/>
            <person name="Nichols A."/>
            <person name="Cepeda A.J."/>
            <person name="Yan W."/>
            <person name="Fan B."/>
            <person name="Jiang Y."/>
            <person name="Adhikari A."/>
            <person name="Zheng C.-J."/>
            <person name="Schuster L."/>
            <person name="Cowan T.M."/>
            <person name="Smanski M.J."/>
            <person name="Chevrette M.G."/>
            <person name="De Carvalho L.P.S."/>
            <person name="Shen B."/>
        </authorList>
    </citation>
    <scope>NUCLEOTIDE SEQUENCE [LARGE SCALE GENOMIC DNA]</scope>
    <source>
        <strain evidence="3 4">NPDC005137</strain>
    </source>
</reference>
<keyword evidence="1" id="KW-0560">Oxidoreductase</keyword>
<dbReference type="InterPro" id="IPR011576">
    <property type="entry name" value="Pyridox_Oxase_N"/>
</dbReference>
<keyword evidence="4" id="KW-1185">Reference proteome</keyword>
<dbReference type="InterPro" id="IPR019920">
    <property type="entry name" value="F420-binding_dom_put"/>
</dbReference>
<dbReference type="InterPro" id="IPR012349">
    <property type="entry name" value="Split_barrel_FMN-bd"/>
</dbReference>
<proteinExistence type="predicted"/>
<dbReference type="Gene3D" id="2.30.110.10">
    <property type="entry name" value="Electron Transport, Fmn-binding Protein, Chain A"/>
    <property type="match status" value="1"/>
</dbReference>
<comment type="caution">
    <text evidence="3">The sequence shown here is derived from an EMBL/GenBank/DDBJ whole genome shotgun (WGS) entry which is preliminary data.</text>
</comment>
<dbReference type="RefSeq" id="WP_356497670.1">
    <property type="nucleotide sequence ID" value="NZ_JBEXIP010000018.1"/>
</dbReference>
<gene>
    <name evidence="3" type="ORF">ABZV61_22170</name>
</gene>
<dbReference type="Pfam" id="PF01243">
    <property type="entry name" value="PNPOx_N"/>
    <property type="match status" value="1"/>
</dbReference>
<dbReference type="EMBL" id="JBEXIP010000018">
    <property type="protein sequence ID" value="MET8435444.1"/>
    <property type="molecule type" value="Genomic_DNA"/>
</dbReference>
<evidence type="ECO:0000313" key="4">
    <source>
        <dbReference type="Proteomes" id="UP001550044"/>
    </source>
</evidence>
<name>A0ABV2UC68_9ACTN</name>
<dbReference type="NCBIfam" id="TIGR03618">
    <property type="entry name" value="Rv1155_F420"/>
    <property type="match status" value="1"/>
</dbReference>
<accession>A0ABV2UC68</accession>
<dbReference type="PANTHER" id="PTHR35176:SF1">
    <property type="entry name" value="F420H(2)-DEPENDENT BILIVERDIN REDUCTASE"/>
    <property type="match status" value="1"/>
</dbReference>
<sequence length="146" mass="16622">MSEAEWRAFALSGTRTAKLATHRKDGRPHVTPVWFLLDEASSAETGRPQVLFTTWHESLKAKSLRRNPRFALCIDDQEPPYAYVMLECTATFTEDPADLRRWATRIGARYMGANRADRYGQRNSVPGEFLIRATIDRVTAFTDIAD</sequence>
<protein>
    <submittedName>
        <fullName evidence="3">PPOX class F420-dependent oxidoreductase</fullName>
    </submittedName>
</protein>
<organism evidence="3 4">
    <name type="scientific">Streptomyces sp. 900116325</name>
    <dbReference type="NCBI Taxonomy" id="3154295"/>
    <lineage>
        <taxon>Bacteria</taxon>
        <taxon>Bacillati</taxon>
        <taxon>Actinomycetota</taxon>
        <taxon>Actinomycetes</taxon>
        <taxon>Kitasatosporales</taxon>
        <taxon>Streptomycetaceae</taxon>
        <taxon>Streptomyces</taxon>
    </lineage>
</organism>
<dbReference type="PANTHER" id="PTHR35176">
    <property type="entry name" value="HEME OXYGENASE HI_0854-RELATED"/>
    <property type="match status" value="1"/>
</dbReference>
<evidence type="ECO:0000313" key="3">
    <source>
        <dbReference type="EMBL" id="MET8435444.1"/>
    </source>
</evidence>
<dbReference type="InterPro" id="IPR052019">
    <property type="entry name" value="F420H2_bilvrd_red/Heme_oxyg"/>
</dbReference>
<evidence type="ECO:0000256" key="1">
    <source>
        <dbReference type="ARBA" id="ARBA00023002"/>
    </source>
</evidence>
<dbReference type="Proteomes" id="UP001550044">
    <property type="component" value="Unassembled WGS sequence"/>
</dbReference>
<feature type="domain" description="Pyridoxamine 5'-phosphate oxidase N-terminal" evidence="2">
    <location>
        <begin position="4"/>
        <end position="139"/>
    </location>
</feature>
<dbReference type="SUPFAM" id="SSF50475">
    <property type="entry name" value="FMN-binding split barrel"/>
    <property type="match status" value="1"/>
</dbReference>
<evidence type="ECO:0000259" key="2">
    <source>
        <dbReference type="Pfam" id="PF01243"/>
    </source>
</evidence>